<feature type="binding site" evidence="11">
    <location>
        <position position="64"/>
    </location>
    <ligand>
        <name>ATP</name>
        <dbReference type="ChEBI" id="CHEBI:30616"/>
    </ligand>
</feature>
<dbReference type="InterPro" id="IPR036393">
    <property type="entry name" value="AceGlu_kinase-like_sf"/>
</dbReference>
<dbReference type="GO" id="GO:0005737">
    <property type="term" value="C:cytoplasm"/>
    <property type="evidence" value="ECO:0007669"/>
    <property type="project" value="UniProtKB-SubCell"/>
</dbReference>
<dbReference type="HAMAP" id="MF_01220_B">
    <property type="entry name" value="PyrH_B"/>
    <property type="match status" value="1"/>
</dbReference>
<evidence type="ECO:0000313" key="14">
    <source>
        <dbReference type="Proteomes" id="UP000032233"/>
    </source>
</evidence>
<keyword evidence="14" id="KW-1185">Reference proteome</keyword>
<comment type="caution">
    <text evidence="11">Lacks conserved residue(s) required for the propagation of feature annotation.</text>
</comment>
<comment type="activity regulation">
    <text evidence="11">Inhibited by UTP.</text>
</comment>
<protein>
    <recommendedName>
        <fullName evidence="11">Uridylate kinase</fullName>
        <shortName evidence="11">UK</shortName>
        <ecNumber evidence="11">2.7.4.22</ecNumber>
    </recommendedName>
    <alternativeName>
        <fullName evidence="11">Uridine monophosphate kinase</fullName>
        <shortName evidence="11">UMP kinase</shortName>
        <shortName evidence="11">UMPK</shortName>
    </alternativeName>
</protein>
<dbReference type="AlphaFoldDB" id="A0A0D2HND5"/>
<gene>
    <name evidence="11 13" type="primary">pyrH</name>
    <name evidence="13" type="ORF">X474_21340</name>
</gene>
<dbReference type="Pfam" id="PF00696">
    <property type="entry name" value="AA_kinase"/>
    <property type="match status" value="1"/>
</dbReference>
<keyword evidence="6 11" id="KW-0547">Nucleotide-binding</keyword>
<comment type="pathway">
    <text evidence="2 11">Pyrimidine metabolism; CTP biosynthesis via de novo pathway; UDP from UMP (UMPK route): step 1/1.</text>
</comment>
<dbReference type="InterPro" id="IPR015963">
    <property type="entry name" value="Uridylate_kinase_bac"/>
</dbReference>
<feature type="domain" description="Aspartate/glutamate/uridylate kinase" evidence="12">
    <location>
        <begin position="13"/>
        <end position="221"/>
    </location>
</feature>
<dbReference type="EMBL" id="AZAC01000035">
    <property type="protein sequence ID" value="KIX12048.1"/>
    <property type="molecule type" value="Genomic_DNA"/>
</dbReference>
<feature type="binding site" evidence="11">
    <location>
        <begin position="140"/>
        <end position="147"/>
    </location>
    <ligand>
        <name>UMP</name>
        <dbReference type="ChEBI" id="CHEBI:57865"/>
    </ligand>
</feature>
<dbReference type="GO" id="GO:0006225">
    <property type="term" value="P:UDP biosynthetic process"/>
    <property type="evidence" value="ECO:0007669"/>
    <property type="project" value="TreeGrafter"/>
</dbReference>
<keyword evidence="7 11" id="KW-0418">Kinase</keyword>
<feature type="binding site" evidence="11">
    <location>
        <position position="59"/>
    </location>
    <ligand>
        <name>UMP</name>
        <dbReference type="ChEBI" id="CHEBI:57865"/>
    </ligand>
</feature>
<dbReference type="PIRSF" id="PIRSF005650">
    <property type="entry name" value="Uridylate_kin"/>
    <property type="match status" value="1"/>
</dbReference>
<feature type="binding site" evidence="11">
    <location>
        <position position="167"/>
    </location>
    <ligand>
        <name>ATP</name>
        <dbReference type="ChEBI" id="CHEBI:30616"/>
    </ligand>
</feature>
<evidence type="ECO:0000256" key="10">
    <source>
        <dbReference type="ARBA" id="ARBA00047767"/>
    </source>
</evidence>
<evidence type="ECO:0000256" key="1">
    <source>
        <dbReference type="ARBA" id="ARBA00004496"/>
    </source>
</evidence>
<feature type="binding site" evidence="11">
    <location>
        <position position="173"/>
    </location>
    <ligand>
        <name>ATP</name>
        <dbReference type="ChEBI" id="CHEBI:30616"/>
    </ligand>
</feature>
<dbReference type="GO" id="GO:0005524">
    <property type="term" value="F:ATP binding"/>
    <property type="evidence" value="ECO:0007669"/>
    <property type="project" value="UniProtKB-KW"/>
</dbReference>
<evidence type="ECO:0000259" key="12">
    <source>
        <dbReference type="Pfam" id="PF00696"/>
    </source>
</evidence>
<evidence type="ECO:0000256" key="5">
    <source>
        <dbReference type="ARBA" id="ARBA00022679"/>
    </source>
</evidence>
<feature type="binding site" evidence="11">
    <location>
        <begin position="17"/>
        <end position="20"/>
    </location>
    <ligand>
        <name>ATP</name>
        <dbReference type="ChEBI" id="CHEBI:30616"/>
    </ligand>
</feature>
<dbReference type="UniPathway" id="UPA00159">
    <property type="reaction ID" value="UER00275"/>
</dbReference>
<organism evidence="13 14">
    <name type="scientific">Dethiosulfatarculus sandiegensis</name>
    <dbReference type="NCBI Taxonomy" id="1429043"/>
    <lineage>
        <taxon>Bacteria</taxon>
        <taxon>Pseudomonadati</taxon>
        <taxon>Thermodesulfobacteriota</taxon>
        <taxon>Desulfarculia</taxon>
        <taxon>Desulfarculales</taxon>
        <taxon>Desulfarculaceae</taxon>
        <taxon>Dethiosulfatarculus</taxon>
    </lineage>
</organism>
<dbReference type="FunFam" id="3.40.1160.10:FF:000001">
    <property type="entry name" value="Uridylate kinase"/>
    <property type="match status" value="1"/>
</dbReference>
<dbReference type="PANTHER" id="PTHR42833">
    <property type="entry name" value="URIDYLATE KINASE"/>
    <property type="match status" value="1"/>
</dbReference>
<dbReference type="STRING" id="1429043.X474_21340"/>
<dbReference type="GO" id="GO:0033862">
    <property type="term" value="F:UMP kinase activity"/>
    <property type="evidence" value="ECO:0007669"/>
    <property type="project" value="UniProtKB-EC"/>
</dbReference>
<keyword evidence="8 11" id="KW-0067">ATP-binding</keyword>
<evidence type="ECO:0000256" key="8">
    <source>
        <dbReference type="ARBA" id="ARBA00022840"/>
    </source>
</evidence>
<feature type="binding site" evidence="11">
    <location>
        <position position="60"/>
    </location>
    <ligand>
        <name>ATP</name>
        <dbReference type="ChEBI" id="CHEBI:30616"/>
    </ligand>
</feature>
<dbReference type="PANTHER" id="PTHR42833:SF4">
    <property type="entry name" value="URIDYLATE KINASE PUMPKIN, CHLOROPLASTIC"/>
    <property type="match status" value="1"/>
</dbReference>
<evidence type="ECO:0000313" key="13">
    <source>
        <dbReference type="EMBL" id="KIX12048.1"/>
    </source>
</evidence>
<dbReference type="InterPro" id="IPR011817">
    <property type="entry name" value="Uridylate_kinase"/>
</dbReference>
<feature type="binding site" evidence="11">
    <location>
        <position position="176"/>
    </location>
    <ligand>
        <name>ATP</name>
        <dbReference type="ChEBI" id="CHEBI:30616"/>
    </ligand>
</feature>
<keyword evidence="5 11" id="KW-0808">Transferase</keyword>
<dbReference type="InterPro" id="IPR001048">
    <property type="entry name" value="Asp/Glu/Uridylate_kinase"/>
</dbReference>
<accession>A0A0D2HND5</accession>
<name>A0A0D2HND5_9BACT</name>
<evidence type="ECO:0000256" key="4">
    <source>
        <dbReference type="ARBA" id="ARBA00022490"/>
    </source>
</evidence>
<evidence type="ECO:0000256" key="11">
    <source>
        <dbReference type="HAMAP-Rule" id="MF_01220"/>
    </source>
</evidence>
<dbReference type="FunCoup" id="A0A0D2HND5">
    <property type="interactions" value="622"/>
</dbReference>
<comment type="function">
    <text evidence="11">Catalyzes the reversible phosphorylation of UMP to UDP.</text>
</comment>
<dbReference type="OrthoDB" id="9807458at2"/>
<comment type="subunit">
    <text evidence="11">Homohexamer.</text>
</comment>
<dbReference type="InParanoid" id="A0A0D2HND5"/>
<comment type="subcellular location">
    <subcellularLocation>
        <location evidence="1 11">Cytoplasm</location>
    </subcellularLocation>
</comment>
<proteinExistence type="inferred from homology"/>
<dbReference type="SUPFAM" id="SSF53633">
    <property type="entry name" value="Carbamate kinase-like"/>
    <property type="match status" value="1"/>
</dbReference>
<comment type="similarity">
    <text evidence="3 11">Belongs to the UMP kinase family.</text>
</comment>
<reference evidence="13 14" key="1">
    <citation type="submission" date="2013-11" db="EMBL/GenBank/DDBJ databases">
        <title>Metagenomic analysis of a methanogenic consortium involved in long chain n-alkane degradation.</title>
        <authorList>
            <person name="Davidova I.A."/>
            <person name="Callaghan A.V."/>
            <person name="Wawrik B."/>
            <person name="Pruitt S."/>
            <person name="Marks C."/>
            <person name="Duncan K.E."/>
            <person name="Suflita J.M."/>
        </authorList>
    </citation>
    <scope>NUCLEOTIDE SEQUENCE [LARGE SCALE GENOMIC DNA]</scope>
    <source>
        <strain evidence="13 14">SPR</strain>
    </source>
</reference>
<keyword evidence="9 11" id="KW-0665">Pyrimidine biosynthesis</keyword>
<dbReference type="PATRIC" id="fig|1429043.3.peg.4525"/>
<dbReference type="GO" id="GO:0044210">
    <property type="term" value="P:'de novo' CTP biosynthetic process"/>
    <property type="evidence" value="ECO:0007669"/>
    <property type="project" value="UniProtKB-UniRule"/>
</dbReference>
<evidence type="ECO:0000256" key="3">
    <source>
        <dbReference type="ARBA" id="ARBA00007614"/>
    </source>
</evidence>
<evidence type="ECO:0000256" key="6">
    <source>
        <dbReference type="ARBA" id="ARBA00022741"/>
    </source>
</evidence>
<dbReference type="EC" id="2.7.4.22" evidence="11"/>
<dbReference type="NCBIfam" id="TIGR02075">
    <property type="entry name" value="pyrH_bact"/>
    <property type="match status" value="1"/>
</dbReference>
<dbReference type="CDD" id="cd04254">
    <property type="entry name" value="AAK_UMPK-PyrH-Ec"/>
    <property type="match status" value="1"/>
</dbReference>
<dbReference type="Proteomes" id="UP000032233">
    <property type="component" value="Unassembled WGS sequence"/>
</dbReference>
<evidence type="ECO:0000256" key="7">
    <source>
        <dbReference type="ARBA" id="ARBA00022777"/>
    </source>
</evidence>
<evidence type="ECO:0000256" key="9">
    <source>
        <dbReference type="ARBA" id="ARBA00022975"/>
    </source>
</evidence>
<evidence type="ECO:0000256" key="2">
    <source>
        <dbReference type="ARBA" id="ARBA00004791"/>
    </source>
</evidence>
<comment type="caution">
    <text evidence="13">The sequence shown here is derived from an EMBL/GenBank/DDBJ whole genome shotgun (WGS) entry which is preliminary data.</text>
</comment>
<sequence>MQEGNQAGPAFGRVLLKISGEALMGEESFGIKPEVLSYVAHELQVAHELGVQIGVVLGGGNIFRGVSKSAQSMDRVQADYMGMLATVMNSLALQDALEQKGISVRVMTAVQMPQVAEPYIRRRAVRHLEKGRVVIMAAGTGNPYFSTDTAAALRAEEIGAEVLLKATKVDGIYESDPVKDPNANKLEALTYDEVLLRKLRVMDLTAISLAGENQLPIVVFDLRKPGNIKRVLMGEPIGSRVEV</sequence>
<feature type="binding site" evidence="11">
    <location>
        <position position="79"/>
    </location>
    <ligand>
        <name>UMP</name>
        <dbReference type="ChEBI" id="CHEBI:57865"/>
    </ligand>
</feature>
<dbReference type="RefSeq" id="WP_044351203.1">
    <property type="nucleotide sequence ID" value="NZ_AZAC01000035.1"/>
</dbReference>
<comment type="catalytic activity">
    <reaction evidence="10 11">
        <text>UMP + ATP = UDP + ADP</text>
        <dbReference type="Rhea" id="RHEA:24400"/>
        <dbReference type="ChEBI" id="CHEBI:30616"/>
        <dbReference type="ChEBI" id="CHEBI:57865"/>
        <dbReference type="ChEBI" id="CHEBI:58223"/>
        <dbReference type="ChEBI" id="CHEBI:456216"/>
        <dbReference type="EC" id="2.7.4.22"/>
    </reaction>
</comment>
<dbReference type="Gene3D" id="3.40.1160.10">
    <property type="entry name" value="Acetylglutamate kinase-like"/>
    <property type="match status" value="1"/>
</dbReference>
<keyword evidence="4 11" id="KW-0963">Cytoplasm</keyword>